<keyword evidence="1" id="KW-0234">DNA repair</keyword>
<gene>
    <name evidence="3" type="ORF">AMAG_02046</name>
</gene>
<dbReference type="Proteomes" id="UP000054350">
    <property type="component" value="Unassembled WGS sequence"/>
</dbReference>
<organism evidence="3 4">
    <name type="scientific">Allomyces macrogynus (strain ATCC 38327)</name>
    <name type="common">Allomyces javanicus var. macrogynus</name>
    <dbReference type="NCBI Taxonomy" id="578462"/>
    <lineage>
        <taxon>Eukaryota</taxon>
        <taxon>Fungi</taxon>
        <taxon>Fungi incertae sedis</taxon>
        <taxon>Blastocladiomycota</taxon>
        <taxon>Blastocladiomycetes</taxon>
        <taxon>Blastocladiales</taxon>
        <taxon>Blastocladiaceae</taxon>
        <taxon>Allomyces</taxon>
    </lineage>
</organism>
<feature type="compositionally biased region" description="Acidic residues" evidence="2">
    <location>
        <begin position="254"/>
        <end position="268"/>
    </location>
</feature>
<feature type="region of interest" description="Disordered" evidence="2">
    <location>
        <begin position="239"/>
        <end position="316"/>
    </location>
</feature>
<feature type="compositionally biased region" description="Low complexity" evidence="2">
    <location>
        <begin position="300"/>
        <end position="309"/>
    </location>
</feature>
<dbReference type="GO" id="GO:0005634">
    <property type="term" value="C:nucleus"/>
    <property type="evidence" value="ECO:0007669"/>
    <property type="project" value="UniProtKB-SubCell"/>
</dbReference>
<dbReference type="InterPro" id="IPR011513">
    <property type="entry name" value="Nse1"/>
</dbReference>
<dbReference type="PANTHER" id="PTHR20973:SF0">
    <property type="entry name" value="NON-STRUCTURAL MAINTENANCE OF CHROMOSOMES ELEMENT 1 HOMOLOG"/>
    <property type="match status" value="1"/>
</dbReference>
<dbReference type="GO" id="GO:0061630">
    <property type="term" value="F:ubiquitin protein ligase activity"/>
    <property type="evidence" value="ECO:0007669"/>
    <property type="project" value="UniProtKB-EC"/>
</dbReference>
<proteinExistence type="inferred from homology"/>
<comment type="function">
    <text evidence="1">Acts in a DNA repair pathway for removal of UV-induced DNA damage that is distinct from classical nucleotide excision repair and in repair of ionizing radiation damage. Functions in homologous recombination repair of DNA double strand breaks and in recovery of stalled replication forks.</text>
</comment>
<dbReference type="GO" id="GO:0030915">
    <property type="term" value="C:Smc5-Smc6 complex"/>
    <property type="evidence" value="ECO:0007669"/>
    <property type="project" value="UniProtKB-UniRule"/>
</dbReference>
<keyword evidence="1" id="KW-0863">Zinc-finger</keyword>
<dbReference type="EMBL" id="GG745330">
    <property type="protein sequence ID" value="KNE56212.1"/>
    <property type="molecule type" value="Genomic_DNA"/>
</dbReference>
<comment type="similarity">
    <text evidence="1">Belongs to the NSE1 family.</text>
</comment>
<keyword evidence="1" id="KW-0862">Zinc</keyword>
<keyword evidence="1" id="KW-0833">Ubl conjugation pathway</keyword>
<keyword evidence="4" id="KW-1185">Reference proteome</keyword>
<comment type="catalytic activity">
    <reaction evidence="1">
        <text>S-ubiquitinyl-[E2 ubiquitin-conjugating enzyme]-L-cysteine + [acceptor protein]-L-lysine = [E2 ubiquitin-conjugating enzyme]-L-cysteine + N(6)-ubiquitinyl-[acceptor protein]-L-lysine.</text>
        <dbReference type="EC" id="2.3.2.27"/>
    </reaction>
</comment>
<dbReference type="Gene3D" id="3.90.1150.220">
    <property type="match status" value="1"/>
</dbReference>
<dbReference type="PANTHER" id="PTHR20973">
    <property type="entry name" value="NON-SMC ELEMENT 1-RELATED"/>
    <property type="match status" value="1"/>
</dbReference>
<sequence length="316" mass="34901">MADEPQQNMRRLLVQSWMRRPFLLEEEAVALYQRCCTACELPFNAAELPSVVQQINQGLDQFNMMIHFVEHHTRPVSYYILYNSQADEPSQLATTLKPIEIQVFSNMIGVIAQAPGGQVSSMDLLNEIPANKGITKRGFEDQVMSKLADDGWLEKTTPGVYTLGLRTLTELRRYLEAQYGDLPKCGRCANFPVACPTGDAQFHRRCLENIAARGRDPACPTCREKIPLPGDLYPAVAAAGAGRRSKRARIDATQENDDEGADHMDEDLPPPPPRPPPGGDQERAPLPLEAPARETRSSRRASAAAAAAAIKPEPQE</sequence>
<evidence type="ECO:0000256" key="2">
    <source>
        <dbReference type="SAM" id="MobiDB-lite"/>
    </source>
</evidence>
<dbReference type="EC" id="2.3.2.27" evidence="1"/>
<dbReference type="GO" id="GO:0000724">
    <property type="term" value="P:double-strand break repair via homologous recombination"/>
    <property type="evidence" value="ECO:0007669"/>
    <property type="project" value="TreeGrafter"/>
</dbReference>
<keyword evidence="1" id="KW-0808">Transferase</keyword>
<dbReference type="VEuPathDB" id="FungiDB:AMAG_02046"/>
<evidence type="ECO:0000313" key="3">
    <source>
        <dbReference type="EMBL" id="KNE56212.1"/>
    </source>
</evidence>
<accession>A0A0L0S0R9</accession>
<dbReference type="Pfam" id="PF07574">
    <property type="entry name" value="SMC_Nse1"/>
    <property type="match status" value="2"/>
</dbReference>
<dbReference type="eggNOG" id="KOG4718">
    <property type="taxonomic scope" value="Eukaryota"/>
</dbReference>
<dbReference type="AlphaFoldDB" id="A0A0L0S0R9"/>
<protein>
    <recommendedName>
        <fullName evidence="1">Non-structural maintenance of chromosomes element 1 homolog</fullName>
        <ecNumber evidence="1">2.3.2.27</ecNumber>
    </recommendedName>
</protein>
<reference evidence="4" key="2">
    <citation type="submission" date="2009-11" db="EMBL/GenBank/DDBJ databases">
        <title>The Genome Sequence of Allomyces macrogynus strain ATCC 38327.</title>
        <authorList>
            <consortium name="The Broad Institute Genome Sequencing Platform"/>
            <person name="Russ C."/>
            <person name="Cuomo C."/>
            <person name="Shea T."/>
            <person name="Young S.K."/>
            <person name="Zeng Q."/>
            <person name="Koehrsen M."/>
            <person name="Haas B."/>
            <person name="Borodovsky M."/>
            <person name="Guigo R."/>
            <person name="Alvarado L."/>
            <person name="Berlin A."/>
            <person name="Borenstein D."/>
            <person name="Chen Z."/>
            <person name="Engels R."/>
            <person name="Freedman E."/>
            <person name="Gellesch M."/>
            <person name="Goldberg J."/>
            <person name="Griggs A."/>
            <person name="Gujja S."/>
            <person name="Heiman D."/>
            <person name="Hepburn T."/>
            <person name="Howarth C."/>
            <person name="Jen D."/>
            <person name="Larson L."/>
            <person name="Lewis B."/>
            <person name="Mehta T."/>
            <person name="Park D."/>
            <person name="Pearson M."/>
            <person name="Roberts A."/>
            <person name="Saif S."/>
            <person name="Shenoy N."/>
            <person name="Sisk P."/>
            <person name="Stolte C."/>
            <person name="Sykes S."/>
            <person name="Walk T."/>
            <person name="White J."/>
            <person name="Yandava C."/>
            <person name="Burger G."/>
            <person name="Gray M.W."/>
            <person name="Holland P.W.H."/>
            <person name="King N."/>
            <person name="Lang F.B.F."/>
            <person name="Roger A.J."/>
            <person name="Ruiz-Trillo I."/>
            <person name="Lander E."/>
            <person name="Nusbaum C."/>
        </authorList>
    </citation>
    <scope>NUCLEOTIDE SEQUENCE [LARGE SCALE GENOMIC DNA]</scope>
    <source>
        <strain evidence="4">ATCC 38327</strain>
    </source>
</reference>
<keyword evidence="1" id="KW-0539">Nucleus</keyword>
<reference evidence="3 4" key="1">
    <citation type="submission" date="2009-11" db="EMBL/GenBank/DDBJ databases">
        <title>Annotation of Allomyces macrogynus ATCC 38327.</title>
        <authorList>
            <consortium name="The Broad Institute Genome Sequencing Platform"/>
            <person name="Russ C."/>
            <person name="Cuomo C."/>
            <person name="Burger G."/>
            <person name="Gray M.W."/>
            <person name="Holland P.W.H."/>
            <person name="King N."/>
            <person name="Lang F.B.F."/>
            <person name="Roger A.J."/>
            <person name="Ruiz-Trillo I."/>
            <person name="Young S.K."/>
            <person name="Zeng Q."/>
            <person name="Gargeya S."/>
            <person name="Fitzgerald M."/>
            <person name="Haas B."/>
            <person name="Abouelleil A."/>
            <person name="Alvarado L."/>
            <person name="Arachchi H.M."/>
            <person name="Berlin A."/>
            <person name="Chapman S.B."/>
            <person name="Gearin G."/>
            <person name="Goldberg J."/>
            <person name="Griggs A."/>
            <person name="Gujja S."/>
            <person name="Hansen M."/>
            <person name="Heiman D."/>
            <person name="Howarth C."/>
            <person name="Larimer J."/>
            <person name="Lui A."/>
            <person name="MacDonald P.J.P."/>
            <person name="McCowen C."/>
            <person name="Montmayeur A."/>
            <person name="Murphy C."/>
            <person name="Neiman D."/>
            <person name="Pearson M."/>
            <person name="Priest M."/>
            <person name="Roberts A."/>
            <person name="Saif S."/>
            <person name="Shea T."/>
            <person name="Sisk P."/>
            <person name="Stolte C."/>
            <person name="Sykes S."/>
            <person name="Wortman J."/>
            <person name="Nusbaum C."/>
            <person name="Birren B."/>
        </authorList>
    </citation>
    <scope>NUCLEOTIDE SEQUENCE [LARGE SCALE GENOMIC DNA]</scope>
    <source>
        <strain evidence="3 4">ATCC 38327</strain>
    </source>
</reference>
<evidence type="ECO:0000256" key="1">
    <source>
        <dbReference type="RuleBase" id="RU368018"/>
    </source>
</evidence>
<feature type="compositionally biased region" description="Pro residues" evidence="2">
    <location>
        <begin position="269"/>
        <end position="278"/>
    </location>
</feature>
<keyword evidence="1" id="KW-0233">DNA recombination</keyword>
<evidence type="ECO:0000313" key="4">
    <source>
        <dbReference type="Proteomes" id="UP000054350"/>
    </source>
</evidence>
<comment type="subcellular location">
    <subcellularLocation>
        <location evidence="1">Nucleus</location>
    </subcellularLocation>
</comment>
<comment type="subunit">
    <text evidence="1">Component of the Smc5-Smc6 complex.</text>
</comment>
<keyword evidence="1" id="KW-0227">DNA damage</keyword>
<dbReference type="OrthoDB" id="185455at2759"/>
<dbReference type="GO" id="GO:0008270">
    <property type="term" value="F:zinc ion binding"/>
    <property type="evidence" value="ECO:0007669"/>
    <property type="project" value="UniProtKB-KW"/>
</dbReference>
<dbReference type="InterPro" id="IPR036388">
    <property type="entry name" value="WH-like_DNA-bd_sf"/>
</dbReference>
<name>A0A0L0S0R9_ALLM3</name>
<keyword evidence="1" id="KW-0479">Metal-binding</keyword>
<dbReference type="STRING" id="578462.A0A0L0S0R9"/>
<dbReference type="Gene3D" id="1.10.10.10">
    <property type="entry name" value="Winged helix-like DNA-binding domain superfamily/Winged helix DNA-binding domain"/>
    <property type="match status" value="1"/>
</dbReference>